<dbReference type="Proteomes" id="UP001500185">
    <property type="component" value="Unassembled WGS sequence"/>
</dbReference>
<evidence type="ECO:0000259" key="1">
    <source>
        <dbReference type="Pfam" id="PF13521"/>
    </source>
</evidence>
<dbReference type="GO" id="GO:0005524">
    <property type="term" value="F:ATP binding"/>
    <property type="evidence" value="ECO:0007669"/>
    <property type="project" value="UniProtKB-KW"/>
</dbReference>
<dbReference type="Pfam" id="PF13521">
    <property type="entry name" value="AAA_28"/>
    <property type="match status" value="1"/>
</dbReference>
<feature type="domain" description="NadR/Ttd14 AAA" evidence="1">
    <location>
        <begin position="10"/>
        <end position="172"/>
    </location>
</feature>
<keyword evidence="2" id="KW-0067">ATP-binding</keyword>
<dbReference type="SUPFAM" id="SSF52540">
    <property type="entry name" value="P-loop containing nucleoside triphosphate hydrolases"/>
    <property type="match status" value="1"/>
</dbReference>
<proteinExistence type="predicted"/>
<evidence type="ECO:0000313" key="2">
    <source>
        <dbReference type="EMBL" id="GAA0759635.1"/>
    </source>
</evidence>
<dbReference type="InterPro" id="IPR038727">
    <property type="entry name" value="NadR/Ttd14_AAA_dom"/>
</dbReference>
<keyword evidence="2" id="KW-0547">Nucleotide-binding</keyword>
<reference evidence="2 3" key="1">
    <citation type="journal article" date="2019" name="Int. J. Syst. Evol. Microbiol.">
        <title>The Global Catalogue of Microorganisms (GCM) 10K type strain sequencing project: providing services to taxonomists for standard genome sequencing and annotation.</title>
        <authorList>
            <consortium name="The Broad Institute Genomics Platform"/>
            <consortium name="The Broad Institute Genome Sequencing Center for Infectious Disease"/>
            <person name="Wu L."/>
            <person name="Ma J."/>
        </authorList>
    </citation>
    <scope>NUCLEOTIDE SEQUENCE [LARGE SCALE GENOMIC DNA]</scope>
    <source>
        <strain evidence="2 3">JCM 16231</strain>
    </source>
</reference>
<dbReference type="EMBL" id="BAAAGG010000005">
    <property type="protein sequence ID" value="GAA0759635.1"/>
    <property type="molecule type" value="Genomic_DNA"/>
</dbReference>
<dbReference type="InterPro" id="IPR027417">
    <property type="entry name" value="P-loop_NTPase"/>
</dbReference>
<dbReference type="Gene3D" id="3.40.50.300">
    <property type="entry name" value="P-loop containing nucleotide triphosphate hydrolases"/>
    <property type="match status" value="1"/>
</dbReference>
<comment type="caution">
    <text evidence="2">The sequence shown here is derived from an EMBL/GenBank/DDBJ whole genome shotgun (WGS) entry which is preliminary data.</text>
</comment>
<evidence type="ECO:0000313" key="3">
    <source>
        <dbReference type="Proteomes" id="UP001500185"/>
    </source>
</evidence>
<sequence>MTKLKPVKNLLIGGPSTGKSTVLEALSDMGYWCFPEVSREVTLEARQLGIEHLFLDEPLKFSEMLLKGRIKQFEKAEILNTHQVFIDRGIPDVTAYMDHFNEDYPNEFVKANRNYRYDHVFLFPVWNEIYTQDNERFEDLELARNLQDALIKTYEDLDYKLIEVPKSRIHDRIEFILNTIKSR</sequence>
<gene>
    <name evidence="2" type="ORF">GCM10009433_18000</name>
</gene>
<name>A0ABN1KA24_9FLAO</name>
<keyword evidence="3" id="KW-1185">Reference proteome</keyword>
<organism evidence="2 3">
    <name type="scientific">Psychroflexus lacisalsi</name>
    <dbReference type="NCBI Taxonomy" id="503928"/>
    <lineage>
        <taxon>Bacteria</taxon>
        <taxon>Pseudomonadati</taxon>
        <taxon>Bacteroidota</taxon>
        <taxon>Flavobacteriia</taxon>
        <taxon>Flavobacteriales</taxon>
        <taxon>Flavobacteriaceae</taxon>
        <taxon>Psychroflexus</taxon>
    </lineage>
</organism>
<protein>
    <submittedName>
        <fullName evidence="2">ATP-binding protein</fullName>
    </submittedName>
</protein>
<dbReference type="RefSeq" id="WP_224454314.1">
    <property type="nucleotide sequence ID" value="NZ_BAAAGG010000005.1"/>
</dbReference>
<accession>A0ABN1KA24</accession>